<evidence type="ECO:0000256" key="3">
    <source>
        <dbReference type="ARBA" id="ARBA00023082"/>
    </source>
</evidence>
<dbReference type="SUPFAM" id="SSF88659">
    <property type="entry name" value="Sigma3 and sigma4 domains of RNA polymerase sigma factors"/>
    <property type="match status" value="1"/>
</dbReference>
<accession>A0A3D6BPW7</accession>
<evidence type="ECO:0000259" key="5">
    <source>
        <dbReference type="Pfam" id="PF04542"/>
    </source>
</evidence>
<reference evidence="6 7" key="1">
    <citation type="journal article" date="2018" name="Nat. Biotechnol.">
        <title>A standardized bacterial taxonomy based on genome phylogeny substantially revises the tree of life.</title>
        <authorList>
            <person name="Parks D.H."/>
            <person name="Chuvochina M."/>
            <person name="Waite D.W."/>
            <person name="Rinke C."/>
            <person name="Skarshewski A."/>
            <person name="Chaumeil P.A."/>
            <person name="Hugenholtz P."/>
        </authorList>
    </citation>
    <scope>NUCLEOTIDE SEQUENCE [LARGE SCALE GENOMIC DNA]</scope>
    <source>
        <strain evidence="6">UBA10227</strain>
    </source>
</reference>
<dbReference type="GO" id="GO:0006352">
    <property type="term" value="P:DNA-templated transcription initiation"/>
    <property type="evidence" value="ECO:0007669"/>
    <property type="project" value="InterPro"/>
</dbReference>
<dbReference type="NCBIfam" id="TIGR02937">
    <property type="entry name" value="sigma70-ECF"/>
    <property type="match status" value="1"/>
</dbReference>
<dbReference type="InterPro" id="IPR014284">
    <property type="entry name" value="RNA_pol_sigma-70_dom"/>
</dbReference>
<evidence type="ECO:0000313" key="6">
    <source>
        <dbReference type="EMBL" id="HCY80697.1"/>
    </source>
</evidence>
<dbReference type="AlphaFoldDB" id="A0A3D6BPW7"/>
<evidence type="ECO:0000256" key="4">
    <source>
        <dbReference type="ARBA" id="ARBA00023163"/>
    </source>
</evidence>
<dbReference type="InterPro" id="IPR039425">
    <property type="entry name" value="RNA_pol_sigma-70-like"/>
</dbReference>
<feature type="domain" description="RNA polymerase sigma-70 region 2" evidence="5">
    <location>
        <begin position="34"/>
        <end position="103"/>
    </location>
</feature>
<dbReference type="GO" id="GO:0016987">
    <property type="term" value="F:sigma factor activity"/>
    <property type="evidence" value="ECO:0007669"/>
    <property type="project" value="UniProtKB-KW"/>
</dbReference>
<keyword evidence="3" id="KW-0731">Sigma factor</keyword>
<dbReference type="PANTHER" id="PTHR43133">
    <property type="entry name" value="RNA POLYMERASE ECF-TYPE SIGMA FACTO"/>
    <property type="match status" value="1"/>
</dbReference>
<proteinExistence type="inferred from homology"/>
<dbReference type="InterPro" id="IPR013325">
    <property type="entry name" value="RNA_pol_sigma_r2"/>
</dbReference>
<dbReference type="Proteomes" id="UP000263268">
    <property type="component" value="Unassembled WGS sequence"/>
</dbReference>
<dbReference type="EMBL" id="DPRK01000055">
    <property type="protein sequence ID" value="HCY80697.1"/>
    <property type="molecule type" value="Genomic_DNA"/>
</dbReference>
<dbReference type="InterPro" id="IPR036388">
    <property type="entry name" value="WH-like_DNA-bd_sf"/>
</dbReference>
<gene>
    <name evidence="6" type="ORF">DHV22_03360</name>
</gene>
<protein>
    <recommendedName>
        <fullName evidence="5">RNA polymerase sigma-70 region 2 domain-containing protein</fullName>
    </recommendedName>
</protein>
<organism evidence="6 7">
    <name type="scientific">Xanthomarina gelatinilytica</name>
    <dbReference type="NCBI Taxonomy" id="1137281"/>
    <lineage>
        <taxon>Bacteria</taxon>
        <taxon>Pseudomonadati</taxon>
        <taxon>Bacteroidota</taxon>
        <taxon>Flavobacteriia</taxon>
        <taxon>Flavobacteriales</taxon>
        <taxon>Flavobacteriaceae</taxon>
        <taxon>Xanthomarina</taxon>
    </lineage>
</organism>
<evidence type="ECO:0000256" key="2">
    <source>
        <dbReference type="ARBA" id="ARBA00023015"/>
    </source>
</evidence>
<comment type="caution">
    <text evidence="6">The sequence shown here is derived from an EMBL/GenBank/DDBJ whole genome shotgun (WGS) entry which is preliminary data.</text>
</comment>
<dbReference type="InterPro" id="IPR007627">
    <property type="entry name" value="RNA_pol_sigma70_r2"/>
</dbReference>
<name>A0A3D6BPW7_9FLAO</name>
<evidence type="ECO:0000256" key="1">
    <source>
        <dbReference type="ARBA" id="ARBA00010641"/>
    </source>
</evidence>
<keyword evidence="4" id="KW-0804">Transcription</keyword>
<evidence type="ECO:0000313" key="7">
    <source>
        <dbReference type="Proteomes" id="UP000263268"/>
    </source>
</evidence>
<dbReference type="PANTHER" id="PTHR43133:SF46">
    <property type="entry name" value="RNA POLYMERASE SIGMA-70 FACTOR ECF SUBFAMILY"/>
    <property type="match status" value="1"/>
</dbReference>
<comment type="similarity">
    <text evidence="1">Belongs to the sigma-70 factor family. ECF subfamily.</text>
</comment>
<dbReference type="Pfam" id="PF04542">
    <property type="entry name" value="Sigma70_r2"/>
    <property type="match status" value="1"/>
</dbReference>
<dbReference type="Gene3D" id="1.10.1740.10">
    <property type="match status" value="1"/>
</dbReference>
<dbReference type="SUPFAM" id="SSF88946">
    <property type="entry name" value="Sigma2 domain of RNA polymerase sigma factors"/>
    <property type="match status" value="1"/>
</dbReference>
<dbReference type="InterPro" id="IPR013324">
    <property type="entry name" value="RNA_pol_sigma_r3/r4-like"/>
</dbReference>
<keyword evidence="2" id="KW-0805">Transcription regulation</keyword>
<dbReference type="Gene3D" id="1.10.10.10">
    <property type="entry name" value="Winged helix-like DNA-binding domain superfamily/Winged helix DNA-binding domain"/>
    <property type="match status" value="1"/>
</dbReference>
<sequence>MQKIENHLNTLTDINSSQIIELIKNNDERVLKLLYQSNFHKVEAFVLKNSGTKEHAKDVYQEAFITVWNNVKTNKFTPQNNHSLNGYLYTISKNKWMDHLRSKHYKKTVVASKLNHFEISNKETQESHDDILKENRLQGVMQAFKDLGLPCKDLLTKFYFEKKSMNTIAEELQLDAASTRNKKYRCMQKLRELALKKK</sequence>